<protein>
    <recommendedName>
        <fullName evidence="1">DUF7870 domain-containing protein</fullName>
    </recommendedName>
</protein>
<reference evidence="2" key="1">
    <citation type="journal article" date="2023" name="Plant J.">
        <title>The genome of the king protea, Protea cynaroides.</title>
        <authorList>
            <person name="Chang J."/>
            <person name="Duong T.A."/>
            <person name="Schoeman C."/>
            <person name="Ma X."/>
            <person name="Roodt D."/>
            <person name="Barker N."/>
            <person name="Li Z."/>
            <person name="Van de Peer Y."/>
            <person name="Mizrachi E."/>
        </authorList>
    </citation>
    <scope>NUCLEOTIDE SEQUENCE</scope>
    <source>
        <tissue evidence="2">Young leaves</tissue>
    </source>
</reference>
<comment type="caution">
    <text evidence="2">The sequence shown here is derived from an EMBL/GenBank/DDBJ whole genome shotgun (WGS) entry which is preliminary data.</text>
</comment>
<dbReference type="PANTHER" id="PTHR33597">
    <property type="entry name" value="OS02G0760400 PROTEIN"/>
    <property type="match status" value="1"/>
</dbReference>
<dbReference type="AlphaFoldDB" id="A0A9Q0KC19"/>
<dbReference type="PANTHER" id="PTHR33597:SF11">
    <property type="entry name" value="OS07G0620600 PROTEIN"/>
    <property type="match status" value="1"/>
</dbReference>
<dbReference type="OrthoDB" id="1919622at2759"/>
<dbReference type="Pfam" id="PF25276">
    <property type="entry name" value="DUF7870"/>
    <property type="match status" value="1"/>
</dbReference>
<evidence type="ECO:0000313" key="3">
    <source>
        <dbReference type="Proteomes" id="UP001141806"/>
    </source>
</evidence>
<name>A0A9Q0KC19_9MAGN</name>
<feature type="domain" description="DUF7870" evidence="1">
    <location>
        <begin position="203"/>
        <end position="327"/>
    </location>
</feature>
<accession>A0A9Q0KC19</accession>
<proteinExistence type="predicted"/>
<gene>
    <name evidence="2" type="ORF">NE237_014413</name>
</gene>
<sequence length="331" mass="36720">MGLAPGSPVGNTQCRIKRLHRGGGITMIPDDQLIIKLPDSRVLKVIARSVLLALAIITSPWLGSPVIGDSTFSYNSVASEAPIHGDSLLPVTAYGPQILNTQDVDLISESDAKRQISIPDGTFYFVFASGFLAGNLKTSGIVAIQLSNDASNAFHKPSNYKFVYLRKFEYTVLAMKKTGPAEMNAATKRCLCALSSKAKRAALNGLEDVLLEPPRASSVKQSNIYLKNTKYLPDLMDDSLEVYPRRIFIDVGFPDKDDNGSPIWFERNYPTRNKDFEMYKIETVNEEVKGDLVPQMCMSDWLKNNVKEEEFVVMKAEAEVVEEMKKKTKPG</sequence>
<evidence type="ECO:0000313" key="2">
    <source>
        <dbReference type="EMBL" id="KAJ4967712.1"/>
    </source>
</evidence>
<evidence type="ECO:0000259" key="1">
    <source>
        <dbReference type="Pfam" id="PF25276"/>
    </source>
</evidence>
<dbReference type="InterPro" id="IPR057192">
    <property type="entry name" value="DUF7870"/>
</dbReference>
<keyword evidence="3" id="KW-1185">Reference proteome</keyword>
<dbReference type="EMBL" id="JAMYWD010000006">
    <property type="protein sequence ID" value="KAJ4967712.1"/>
    <property type="molecule type" value="Genomic_DNA"/>
</dbReference>
<dbReference type="Proteomes" id="UP001141806">
    <property type="component" value="Unassembled WGS sequence"/>
</dbReference>
<organism evidence="2 3">
    <name type="scientific">Protea cynaroides</name>
    <dbReference type="NCBI Taxonomy" id="273540"/>
    <lineage>
        <taxon>Eukaryota</taxon>
        <taxon>Viridiplantae</taxon>
        <taxon>Streptophyta</taxon>
        <taxon>Embryophyta</taxon>
        <taxon>Tracheophyta</taxon>
        <taxon>Spermatophyta</taxon>
        <taxon>Magnoliopsida</taxon>
        <taxon>Proteales</taxon>
        <taxon>Proteaceae</taxon>
        <taxon>Protea</taxon>
    </lineage>
</organism>